<feature type="binding site" evidence="25">
    <location>
        <position position="684"/>
    </location>
    <ligand>
        <name>ATP</name>
        <dbReference type="ChEBI" id="CHEBI:30616"/>
    </ligand>
</feature>
<evidence type="ECO:0000256" key="27">
    <source>
        <dbReference type="RuleBase" id="RU362033"/>
    </source>
</evidence>
<accession>A0A8C7FBZ8</accession>
<evidence type="ECO:0000259" key="29">
    <source>
        <dbReference type="Pfam" id="PF16212"/>
    </source>
</evidence>
<dbReference type="InterPro" id="IPR044492">
    <property type="entry name" value="P_typ_ATPase_HD_dom"/>
</dbReference>
<feature type="binding site" evidence="25">
    <location>
        <position position="713"/>
    </location>
    <ligand>
        <name>ATP</name>
        <dbReference type="ChEBI" id="CHEBI:30616"/>
    </ligand>
</feature>
<dbReference type="SFLD" id="SFLDG00002">
    <property type="entry name" value="C1.7:_P-type_atpase_like"/>
    <property type="match status" value="1"/>
</dbReference>
<dbReference type="GO" id="GO:0045332">
    <property type="term" value="P:phospholipid translocation"/>
    <property type="evidence" value="ECO:0007669"/>
    <property type="project" value="UniProtKB-ARBA"/>
</dbReference>
<keyword evidence="12" id="KW-0256">Endoplasmic reticulum</keyword>
<comment type="subcellular location">
    <subcellularLocation>
        <location evidence="2">Apical cell membrane</location>
    </subcellularLocation>
    <subcellularLocation>
        <location evidence="6">Cell membrane</location>
        <topology evidence="6">Multi-pass membrane protein</topology>
    </subcellularLocation>
    <subcellularLocation>
        <location evidence="4">Cell projection</location>
    </subcellularLocation>
    <subcellularLocation>
        <location evidence="3">Endoplasmic reticulum</location>
    </subcellularLocation>
    <subcellularLocation>
        <location evidence="5">Golgi apparatus</location>
    </subcellularLocation>
    <subcellularLocation>
        <location evidence="27">Membrane</location>
        <topology evidence="27">Multi-pass membrane protein</topology>
    </subcellularLocation>
</comment>
<dbReference type="InterPro" id="IPR008250">
    <property type="entry name" value="ATPase_P-typ_transduc_dom_A_sf"/>
</dbReference>
<dbReference type="GO" id="GO:0005783">
    <property type="term" value="C:endoplasmic reticulum"/>
    <property type="evidence" value="ECO:0007669"/>
    <property type="project" value="UniProtKB-SubCell"/>
</dbReference>
<dbReference type="InterPro" id="IPR032630">
    <property type="entry name" value="P_typ_ATPase_c"/>
</dbReference>
<dbReference type="SUPFAM" id="SSF81653">
    <property type="entry name" value="Calcium ATPase, transduction domain A"/>
    <property type="match status" value="1"/>
</dbReference>
<feature type="transmembrane region" description="Helical" evidence="27">
    <location>
        <begin position="254"/>
        <end position="279"/>
    </location>
</feature>
<keyword evidence="19" id="KW-0966">Cell projection</keyword>
<evidence type="ECO:0000256" key="2">
    <source>
        <dbReference type="ARBA" id="ARBA00004221"/>
    </source>
</evidence>
<evidence type="ECO:0000256" key="20">
    <source>
        <dbReference type="ARBA" id="ARBA00034036"/>
    </source>
</evidence>
<feature type="binding site" evidence="25">
    <location>
        <position position="714"/>
    </location>
    <ligand>
        <name>ATP</name>
        <dbReference type="ChEBI" id="CHEBI:30616"/>
    </ligand>
</feature>
<dbReference type="NCBIfam" id="TIGR01494">
    <property type="entry name" value="ATPase_P-type"/>
    <property type="match status" value="1"/>
</dbReference>
<feature type="active site" description="4-aspartylphosphate intermediate" evidence="24">
    <location>
        <position position="325"/>
    </location>
</feature>
<dbReference type="GO" id="GO:0016324">
    <property type="term" value="C:apical plasma membrane"/>
    <property type="evidence" value="ECO:0007669"/>
    <property type="project" value="UniProtKB-SubCell"/>
</dbReference>
<keyword evidence="9 27" id="KW-0812">Transmembrane</keyword>
<evidence type="ECO:0000256" key="26">
    <source>
        <dbReference type="PIRSR" id="PIRSR606539-3"/>
    </source>
</evidence>
<feature type="binding site" evidence="25">
    <location>
        <position position="690"/>
    </location>
    <ligand>
        <name>ATP</name>
        <dbReference type="ChEBI" id="CHEBI:30616"/>
    </ligand>
</feature>
<comment type="cofactor">
    <cofactor evidence="1 26">
        <name>Mg(2+)</name>
        <dbReference type="ChEBI" id="CHEBI:18420"/>
    </cofactor>
</comment>
<feature type="binding site" evidence="25">
    <location>
        <position position="325"/>
    </location>
    <ligand>
        <name>ATP</name>
        <dbReference type="ChEBI" id="CHEBI:30616"/>
    </ligand>
</feature>
<feature type="transmembrane region" description="Helical" evidence="27">
    <location>
        <begin position="767"/>
        <end position="788"/>
    </location>
</feature>
<feature type="binding site" evidence="26">
    <location>
        <position position="325"/>
    </location>
    <ligand>
        <name>Mg(2+)</name>
        <dbReference type="ChEBI" id="CHEBI:18420"/>
    </ligand>
</feature>
<feature type="binding site" evidence="25">
    <location>
        <position position="326"/>
    </location>
    <ligand>
        <name>ATP</name>
        <dbReference type="ChEBI" id="CHEBI:30616"/>
    </ligand>
</feature>
<evidence type="ECO:0000256" key="1">
    <source>
        <dbReference type="ARBA" id="ARBA00001946"/>
    </source>
</evidence>
<evidence type="ECO:0000313" key="31">
    <source>
        <dbReference type="Proteomes" id="UP000694557"/>
    </source>
</evidence>
<dbReference type="InterPro" id="IPR018303">
    <property type="entry name" value="ATPase_P-typ_P_site"/>
</dbReference>
<comment type="catalytic activity">
    <reaction evidence="20 27">
        <text>ATP + H2O + phospholipidSide 1 = ADP + phosphate + phospholipidSide 2.</text>
        <dbReference type="EC" id="7.6.2.1"/>
    </reaction>
</comment>
<feature type="binding site" evidence="25">
    <location>
        <position position="582"/>
    </location>
    <ligand>
        <name>ATP</name>
        <dbReference type="ChEBI" id="CHEBI:30616"/>
    </ligand>
</feature>
<keyword evidence="13 25" id="KW-0067">ATP-binding</keyword>
<dbReference type="GO" id="GO:0016887">
    <property type="term" value="F:ATP hydrolysis activity"/>
    <property type="evidence" value="ECO:0007669"/>
    <property type="project" value="InterPro"/>
</dbReference>
<dbReference type="AlphaFoldDB" id="A0A8C7FBZ8"/>
<keyword evidence="8" id="KW-1003">Cell membrane</keyword>
<dbReference type="Gene3D" id="2.70.150.10">
    <property type="entry name" value="Calcium-transporting ATPase, cytoplasmic transduction domain A"/>
    <property type="match status" value="1"/>
</dbReference>
<feature type="binding site" evidence="25">
    <location>
        <position position="468"/>
    </location>
    <ligand>
        <name>ATP</name>
        <dbReference type="ChEBI" id="CHEBI:30616"/>
    </ligand>
</feature>
<feature type="transmembrane region" description="Helical" evidence="27">
    <location>
        <begin position="850"/>
        <end position="874"/>
    </location>
</feature>
<gene>
    <name evidence="30" type="primary">ATP8B1</name>
    <name evidence="30" type="synonym">LOC109868527</name>
</gene>
<evidence type="ECO:0000256" key="23">
    <source>
        <dbReference type="ARBA" id="ARBA00062467"/>
    </source>
</evidence>
<dbReference type="InterPro" id="IPR001757">
    <property type="entry name" value="P_typ_ATPase"/>
</dbReference>
<protein>
    <recommendedName>
        <fullName evidence="27">Phospholipid-transporting ATPase</fullName>
        <ecNumber evidence="27">7.6.2.1</ecNumber>
    </recommendedName>
</protein>
<dbReference type="Gene3D" id="3.40.50.1000">
    <property type="entry name" value="HAD superfamily/HAD-like"/>
    <property type="match status" value="1"/>
</dbReference>
<dbReference type="Ensembl" id="ENSOKIT00005027360.1">
    <property type="protein sequence ID" value="ENSOKIP00005025862.1"/>
    <property type="gene ID" value="ENSOKIG00005008687.1"/>
</dbReference>
<keyword evidence="16 27" id="KW-1133">Transmembrane helix</keyword>
<evidence type="ECO:0000256" key="9">
    <source>
        <dbReference type="ARBA" id="ARBA00022692"/>
    </source>
</evidence>
<feature type="transmembrane region" description="Helical" evidence="27">
    <location>
        <begin position="800"/>
        <end position="820"/>
    </location>
</feature>
<keyword evidence="31" id="KW-1185">Reference proteome</keyword>
<reference evidence="30" key="2">
    <citation type="submission" date="2025-09" db="UniProtKB">
        <authorList>
            <consortium name="Ensembl"/>
        </authorList>
    </citation>
    <scope>IDENTIFICATION</scope>
</reference>
<evidence type="ECO:0000256" key="16">
    <source>
        <dbReference type="ARBA" id="ARBA00022989"/>
    </source>
</evidence>
<evidence type="ECO:0000256" key="25">
    <source>
        <dbReference type="PIRSR" id="PIRSR606539-2"/>
    </source>
</evidence>
<evidence type="ECO:0000256" key="7">
    <source>
        <dbReference type="ARBA" id="ARBA00008109"/>
    </source>
</evidence>
<dbReference type="Gene3D" id="3.40.1110.10">
    <property type="entry name" value="Calcium-transporting ATPase, cytoplasmic domain N"/>
    <property type="match status" value="1"/>
</dbReference>
<feature type="binding site" evidence="25">
    <location>
        <position position="581"/>
    </location>
    <ligand>
        <name>ATP</name>
        <dbReference type="ChEBI" id="CHEBI:30616"/>
    </ligand>
</feature>
<dbReference type="Pfam" id="PF16212">
    <property type="entry name" value="PhoLip_ATPase_C"/>
    <property type="match status" value="1"/>
</dbReference>
<evidence type="ECO:0000256" key="12">
    <source>
        <dbReference type="ARBA" id="ARBA00022824"/>
    </source>
</evidence>
<evidence type="ECO:0000256" key="11">
    <source>
        <dbReference type="ARBA" id="ARBA00022741"/>
    </source>
</evidence>
<dbReference type="InterPro" id="IPR006539">
    <property type="entry name" value="P-type_ATPase_IV"/>
</dbReference>
<evidence type="ECO:0000313" key="30">
    <source>
        <dbReference type="Ensembl" id="ENSOKIP00005025862.1"/>
    </source>
</evidence>
<organism evidence="30 31">
    <name type="scientific">Oncorhynchus kisutch</name>
    <name type="common">Coho salmon</name>
    <name type="synonym">Salmo kisutch</name>
    <dbReference type="NCBI Taxonomy" id="8019"/>
    <lineage>
        <taxon>Eukaryota</taxon>
        <taxon>Metazoa</taxon>
        <taxon>Chordata</taxon>
        <taxon>Craniata</taxon>
        <taxon>Vertebrata</taxon>
        <taxon>Euteleostomi</taxon>
        <taxon>Actinopterygii</taxon>
        <taxon>Neopterygii</taxon>
        <taxon>Teleostei</taxon>
        <taxon>Protacanthopterygii</taxon>
        <taxon>Salmoniformes</taxon>
        <taxon>Salmonidae</taxon>
        <taxon>Salmoninae</taxon>
        <taxon>Oncorhynchus</taxon>
    </lineage>
</organism>
<keyword evidence="15 27" id="KW-1278">Translocase</keyword>
<keyword evidence="11 25" id="KW-0547">Nucleotide-binding</keyword>
<feature type="transmembrane region" description="Helical" evidence="27">
    <location>
        <begin position="886"/>
        <end position="905"/>
    </location>
</feature>
<comment type="catalytic activity">
    <reaction evidence="22">
        <text>a 1,2-diacyl-sn-glycero-3-phosphocholine(out) + ATP + H2O = a 1,2-diacyl-sn-glycero-3-phosphocholine(in) + ADP + phosphate + H(+)</text>
        <dbReference type="Rhea" id="RHEA:38583"/>
        <dbReference type="ChEBI" id="CHEBI:15377"/>
        <dbReference type="ChEBI" id="CHEBI:15378"/>
        <dbReference type="ChEBI" id="CHEBI:30616"/>
        <dbReference type="ChEBI" id="CHEBI:43474"/>
        <dbReference type="ChEBI" id="CHEBI:57643"/>
        <dbReference type="ChEBI" id="CHEBI:456216"/>
    </reaction>
    <physiologicalReaction direction="left-to-right" evidence="22">
        <dbReference type="Rhea" id="RHEA:38584"/>
    </physiologicalReaction>
</comment>
<evidence type="ECO:0000256" key="18">
    <source>
        <dbReference type="ARBA" id="ARBA00023136"/>
    </source>
</evidence>
<dbReference type="SFLD" id="SFLDF00027">
    <property type="entry name" value="p-type_atpase"/>
    <property type="match status" value="1"/>
</dbReference>
<dbReference type="GO" id="GO:0005524">
    <property type="term" value="F:ATP binding"/>
    <property type="evidence" value="ECO:0007669"/>
    <property type="project" value="UniProtKB-UniRule"/>
</dbReference>
<evidence type="ECO:0000256" key="24">
    <source>
        <dbReference type="PIRSR" id="PIRSR606539-1"/>
    </source>
</evidence>
<dbReference type="PANTHER" id="PTHR24092">
    <property type="entry name" value="PROBABLE PHOSPHOLIPID-TRANSPORTING ATPASE"/>
    <property type="match status" value="1"/>
</dbReference>
<feature type="binding site" evidence="26">
    <location>
        <position position="327"/>
    </location>
    <ligand>
        <name>Mg(2+)</name>
        <dbReference type="ChEBI" id="CHEBI:18420"/>
    </ligand>
</feature>
<dbReference type="PRINTS" id="PR00119">
    <property type="entry name" value="CATATPASE"/>
</dbReference>
<dbReference type="FunFam" id="3.40.1110.10:FF:000012">
    <property type="entry name" value="Phospholipid-transporting ATPase"/>
    <property type="match status" value="1"/>
</dbReference>
<dbReference type="PANTHER" id="PTHR24092:SF48">
    <property type="entry name" value="PHOSPHOLIPID-TRANSPORTING ATPASE IC"/>
    <property type="match status" value="1"/>
</dbReference>
<comment type="catalytic activity">
    <reaction evidence="21">
        <text>a 1,2-diacyl-sn-glycero-3-phospho-L-serine(out) + ATP + H2O = a 1,2-diacyl-sn-glycero-3-phospho-L-serine(in) + ADP + phosphate + H(+)</text>
        <dbReference type="Rhea" id="RHEA:38567"/>
        <dbReference type="ChEBI" id="CHEBI:15377"/>
        <dbReference type="ChEBI" id="CHEBI:15378"/>
        <dbReference type="ChEBI" id="CHEBI:30616"/>
        <dbReference type="ChEBI" id="CHEBI:43474"/>
        <dbReference type="ChEBI" id="CHEBI:57262"/>
        <dbReference type="ChEBI" id="CHEBI:456216"/>
    </reaction>
    <physiologicalReaction direction="left-to-right" evidence="21">
        <dbReference type="Rhea" id="RHEA:38568"/>
    </physiologicalReaction>
</comment>
<dbReference type="SUPFAM" id="SSF81660">
    <property type="entry name" value="Metal cation-transporting ATPase, ATP-binding domain N"/>
    <property type="match status" value="1"/>
</dbReference>
<evidence type="ECO:0000256" key="5">
    <source>
        <dbReference type="ARBA" id="ARBA00004555"/>
    </source>
</evidence>
<dbReference type="PROSITE" id="PS00154">
    <property type="entry name" value="ATPASE_E1_E2"/>
    <property type="match status" value="1"/>
</dbReference>
<dbReference type="GeneTree" id="ENSGT00940000158002"/>
<feature type="region of interest" description="Disordered" evidence="28">
    <location>
        <begin position="982"/>
        <end position="1010"/>
    </location>
</feature>
<dbReference type="InterPro" id="IPR036412">
    <property type="entry name" value="HAD-like_sf"/>
</dbReference>
<dbReference type="SUPFAM" id="SSF81665">
    <property type="entry name" value="Calcium ATPase, transmembrane domain M"/>
    <property type="match status" value="1"/>
</dbReference>
<dbReference type="Proteomes" id="UP000694557">
    <property type="component" value="Unassembled WGS sequence"/>
</dbReference>
<dbReference type="Pfam" id="PF13246">
    <property type="entry name" value="Cation_ATPase"/>
    <property type="match status" value="1"/>
</dbReference>
<dbReference type="FunFam" id="3.40.50.1000:FF:000001">
    <property type="entry name" value="Phospholipid-transporting ATPase IC"/>
    <property type="match status" value="1"/>
</dbReference>
<evidence type="ECO:0000256" key="19">
    <source>
        <dbReference type="ARBA" id="ARBA00023273"/>
    </source>
</evidence>
<dbReference type="InterPro" id="IPR023298">
    <property type="entry name" value="ATPase_P-typ_TM_dom_sf"/>
</dbReference>
<dbReference type="EC" id="7.6.2.1" evidence="27"/>
<sequence>KKTNRHSEDHSEDHSSPFNVANLYFLALLILQVSLLKTALCYILCYILCHILCHILFQESKWMNIHVGDVVRLKKNGHIPADILLLSSSNPNSLCYVETAELDGETNLKFKMGLKVTDERLQEERQLAQFDAMIVCEEPNNRLDKFTGTMCWRKDRFPLDLDNMMLRGCRIRNTDECHGLVIFAGADTKIMRNGGKTRFKRTKIDELMNYMVYSIFVILILVCAGLAIGNSFWYEEVGSRAWYLKDGKDQTASYRGFLSFWGYIIVLNTMVPISLYVSVEVIRLGQSKFINWDLQMYYQEKDTPAKARTTTLNEQLGQIEYVFSDKTGTLTQNIMAFKKCTIVVQSIMVDFSWNKYADSKFEYVDHSLVACIRSKKDKETLEFFKLLSLCHTVMLVYQAASPDEGALVTAARNFGFVFLSRTQDTITISEMDQEMTYEVLALLDFNSDRKRMSIILRFPDGRIRLYCKGADTVIYERLSPNSRHKEVTQTALDIFANQTLRTLCLCYKDISKQEFDAWAKKHKDASVAMGNREAALDRVYEQIENNLMMIGATAIEDKLQDGVPETIAKLAKADIKIWVLTGDKKETAENIGYSCELLTDDMQIHYGDDIKLNIRVSLSLSPQNEILYEKKKKRRRLRLKRLGRRPASATPQDSTQPIDDWEKESRQVDFVNMACECEAVICCRVTPKQKANVVSLVKKYKKAVTLSIGDGANDVNMIKTADIGVGISGQEGMQAVMSSDYAFAQFRYLERLLLVHGRWSYIRMCKFLRYFFFKNFAFTLVHFWYSFFNGFSAQVAYEDWFITLYNVMYSSLPVLLVGLLDQDVNDKLSRKFPKLYLPGQKGALFNYKNFFISLFHGIFTSLVVFFIPYGAFLQTMGQDGEAPSDYQSLAVVMASSLIFTVNLQISLETSYWTFVNCFAVLCSIAIYFGIMFDIHSAGIHVIFPSTFTFTGGEEETGSVPARQTLPPLCLRLFSLPGLRRPHRVRPQHPTAACCSSPRPKGQYYRGPPGQ</sequence>
<evidence type="ECO:0000256" key="22">
    <source>
        <dbReference type="ARBA" id="ARBA00052223"/>
    </source>
</evidence>
<feature type="binding site" evidence="25">
    <location>
        <position position="583"/>
    </location>
    <ligand>
        <name>ATP</name>
        <dbReference type="ChEBI" id="CHEBI:30616"/>
    </ligand>
</feature>
<evidence type="ECO:0000256" key="28">
    <source>
        <dbReference type="SAM" id="MobiDB-lite"/>
    </source>
</evidence>
<feature type="binding site" evidence="26">
    <location>
        <position position="714"/>
    </location>
    <ligand>
        <name>Mg(2+)</name>
        <dbReference type="ChEBI" id="CHEBI:18420"/>
    </ligand>
</feature>
<evidence type="ECO:0000256" key="14">
    <source>
        <dbReference type="ARBA" id="ARBA00022842"/>
    </source>
</evidence>
<evidence type="ECO:0000256" key="13">
    <source>
        <dbReference type="ARBA" id="ARBA00022840"/>
    </source>
</evidence>
<keyword evidence="10 26" id="KW-0479">Metal-binding</keyword>
<dbReference type="NCBIfam" id="TIGR01652">
    <property type="entry name" value="ATPase-Plipid"/>
    <property type="match status" value="1"/>
</dbReference>
<evidence type="ECO:0000256" key="17">
    <source>
        <dbReference type="ARBA" id="ARBA00023034"/>
    </source>
</evidence>
<dbReference type="SUPFAM" id="SSF56784">
    <property type="entry name" value="HAD-like"/>
    <property type="match status" value="1"/>
</dbReference>
<feature type="binding site" evidence="25">
    <location>
        <position position="501"/>
    </location>
    <ligand>
        <name>ATP</name>
        <dbReference type="ChEBI" id="CHEBI:30616"/>
    </ligand>
</feature>
<evidence type="ECO:0000256" key="8">
    <source>
        <dbReference type="ARBA" id="ARBA00022475"/>
    </source>
</evidence>
<dbReference type="GO" id="GO:0140327">
    <property type="term" value="F:flippase activity"/>
    <property type="evidence" value="ECO:0007669"/>
    <property type="project" value="UniProtKB-ARBA"/>
</dbReference>
<dbReference type="GO" id="GO:0042995">
    <property type="term" value="C:cell projection"/>
    <property type="evidence" value="ECO:0007669"/>
    <property type="project" value="UniProtKB-SubCell"/>
</dbReference>
<feature type="transmembrane region" description="Helical" evidence="27">
    <location>
        <begin position="912"/>
        <end position="932"/>
    </location>
</feature>
<dbReference type="CDD" id="cd02073">
    <property type="entry name" value="P-type_ATPase_APLT_Dnf-like"/>
    <property type="match status" value="1"/>
</dbReference>
<feature type="domain" description="P-type ATPase C-terminal" evidence="29">
    <location>
        <begin position="736"/>
        <end position="940"/>
    </location>
</feature>
<keyword evidence="17" id="KW-0333">Golgi apparatus</keyword>
<comment type="subunit">
    <text evidence="23">Component of a P4-ATPase flippase complex which consists of a catalytic alpha subunit ATP8B1 and an accessory beta subunit TMEM30A. The flippase ATP8B1:TMEM30A complex can form an intermediate phosphoenzyme in vitro. Also interacts with beta subunit TMEM30B.</text>
</comment>
<dbReference type="FunFam" id="3.40.50.1000:FF:000014">
    <property type="entry name" value="Phospholipid-transporting ATPase"/>
    <property type="match status" value="1"/>
</dbReference>
<proteinExistence type="inferred from homology"/>
<dbReference type="GO" id="GO:0005548">
    <property type="term" value="F:phospholipid transporter activity"/>
    <property type="evidence" value="ECO:0007669"/>
    <property type="project" value="UniProtKB-ARBA"/>
</dbReference>
<evidence type="ECO:0000256" key="15">
    <source>
        <dbReference type="ARBA" id="ARBA00022967"/>
    </source>
</evidence>
<evidence type="ECO:0000256" key="3">
    <source>
        <dbReference type="ARBA" id="ARBA00004240"/>
    </source>
</evidence>
<feature type="binding site" evidence="26">
    <location>
        <position position="710"/>
    </location>
    <ligand>
        <name>Mg(2+)</name>
        <dbReference type="ChEBI" id="CHEBI:18420"/>
    </ligand>
</feature>
<dbReference type="InterPro" id="IPR023299">
    <property type="entry name" value="ATPase_P-typ_cyto_dom_N"/>
</dbReference>
<dbReference type="GO" id="GO:0005802">
    <property type="term" value="C:trans-Golgi network"/>
    <property type="evidence" value="ECO:0007669"/>
    <property type="project" value="TreeGrafter"/>
</dbReference>
<dbReference type="InterPro" id="IPR023214">
    <property type="entry name" value="HAD_sf"/>
</dbReference>
<evidence type="ECO:0000256" key="4">
    <source>
        <dbReference type="ARBA" id="ARBA00004316"/>
    </source>
</evidence>
<feature type="transmembrane region" description="Helical" evidence="27">
    <location>
        <begin position="24"/>
        <end position="57"/>
    </location>
</feature>
<feature type="binding site" evidence="25">
    <location>
        <position position="445"/>
    </location>
    <ligand>
        <name>ATP</name>
        <dbReference type="ChEBI" id="CHEBI:30616"/>
    </ligand>
</feature>
<dbReference type="GO" id="GO:0007030">
    <property type="term" value="P:Golgi organization"/>
    <property type="evidence" value="ECO:0007669"/>
    <property type="project" value="TreeGrafter"/>
</dbReference>
<dbReference type="GO" id="GO:0000287">
    <property type="term" value="F:magnesium ion binding"/>
    <property type="evidence" value="ECO:0007669"/>
    <property type="project" value="UniProtKB-UniRule"/>
</dbReference>
<reference evidence="30" key="1">
    <citation type="submission" date="2025-08" db="UniProtKB">
        <authorList>
            <consortium name="Ensembl"/>
        </authorList>
    </citation>
    <scope>IDENTIFICATION</scope>
</reference>
<feature type="transmembrane region" description="Helical" evidence="27">
    <location>
        <begin position="210"/>
        <end position="234"/>
    </location>
</feature>
<keyword evidence="18 27" id="KW-0472">Membrane</keyword>
<evidence type="ECO:0000256" key="10">
    <source>
        <dbReference type="ARBA" id="ARBA00022723"/>
    </source>
</evidence>
<keyword evidence="14 26" id="KW-0460">Magnesium</keyword>
<feature type="binding site" evidence="25">
    <location>
        <position position="404"/>
    </location>
    <ligand>
        <name>ATP</name>
        <dbReference type="ChEBI" id="CHEBI:30616"/>
    </ligand>
</feature>
<evidence type="ECO:0000256" key="6">
    <source>
        <dbReference type="ARBA" id="ARBA00004651"/>
    </source>
</evidence>
<feature type="region of interest" description="Disordered" evidence="28">
    <location>
        <begin position="640"/>
        <end position="660"/>
    </location>
</feature>
<feature type="binding site" evidence="25">
    <location>
        <position position="327"/>
    </location>
    <ligand>
        <name>ATP</name>
        <dbReference type="ChEBI" id="CHEBI:30616"/>
    </ligand>
</feature>
<name>A0A8C7FBZ8_ONCKI</name>
<evidence type="ECO:0000256" key="21">
    <source>
        <dbReference type="ARBA" id="ARBA00051303"/>
    </source>
</evidence>
<dbReference type="SFLD" id="SFLDS00003">
    <property type="entry name" value="Haloacid_Dehalogenase"/>
    <property type="match status" value="1"/>
</dbReference>
<comment type="similarity">
    <text evidence="7 27">Belongs to the cation transport ATPase (P-type) (TC 3.A.3) family. Type IV subfamily.</text>
</comment>